<accession>A0A934NT23</accession>
<organism evidence="6 7">
    <name type="scientific">Antrihabitans stalagmiti</name>
    <dbReference type="NCBI Taxonomy" id="2799499"/>
    <lineage>
        <taxon>Bacteria</taxon>
        <taxon>Bacillati</taxon>
        <taxon>Actinomycetota</taxon>
        <taxon>Actinomycetes</taxon>
        <taxon>Mycobacteriales</taxon>
        <taxon>Nocardiaceae</taxon>
        <taxon>Antrihabitans</taxon>
    </lineage>
</organism>
<dbReference type="PRINTS" id="PR00081">
    <property type="entry name" value="GDHRDH"/>
</dbReference>
<evidence type="ECO:0000256" key="3">
    <source>
        <dbReference type="RuleBase" id="RU000363"/>
    </source>
</evidence>
<dbReference type="SMART" id="SM00822">
    <property type="entry name" value="PKS_KR"/>
    <property type="match status" value="1"/>
</dbReference>
<gene>
    <name evidence="6" type="ORF">JGU71_18050</name>
</gene>
<dbReference type="RefSeq" id="WP_199705653.1">
    <property type="nucleotide sequence ID" value="NZ_JAEMNV010000005.1"/>
</dbReference>
<protein>
    <submittedName>
        <fullName evidence="6">SDR family NAD(P)-dependent oxidoreductase</fullName>
    </submittedName>
</protein>
<dbReference type="Pfam" id="PF00106">
    <property type="entry name" value="adh_short"/>
    <property type="match status" value="1"/>
</dbReference>
<keyword evidence="2" id="KW-0560">Oxidoreductase</keyword>
<name>A0A934NT23_9NOCA</name>
<comment type="similarity">
    <text evidence="1 3">Belongs to the short-chain dehydrogenases/reductases (SDR) family.</text>
</comment>
<dbReference type="EMBL" id="JAEMNV010000005">
    <property type="protein sequence ID" value="MBJ8340793.1"/>
    <property type="molecule type" value="Genomic_DNA"/>
</dbReference>
<dbReference type="Proteomes" id="UP000655868">
    <property type="component" value="Unassembled WGS sequence"/>
</dbReference>
<dbReference type="Gene3D" id="3.40.50.720">
    <property type="entry name" value="NAD(P)-binding Rossmann-like Domain"/>
    <property type="match status" value="1"/>
</dbReference>
<proteinExistence type="inferred from homology"/>
<evidence type="ECO:0000256" key="4">
    <source>
        <dbReference type="SAM" id="MobiDB-lite"/>
    </source>
</evidence>
<dbReference type="CDD" id="cd05233">
    <property type="entry name" value="SDR_c"/>
    <property type="match status" value="1"/>
</dbReference>
<evidence type="ECO:0000313" key="7">
    <source>
        <dbReference type="Proteomes" id="UP000655868"/>
    </source>
</evidence>
<dbReference type="PANTHER" id="PTHR44196">
    <property type="entry name" value="DEHYDROGENASE/REDUCTASE SDR FAMILY MEMBER 7B"/>
    <property type="match status" value="1"/>
</dbReference>
<dbReference type="GO" id="GO:0016491">
    <property type="term" value="F:oxidoreductase activity"/>
    <property type="evidence" value="ECO:0007669"/>
    <property type="project" value="UniProtKB-KW"/>
</dbReference>
<feature type="region of interest" description="Disordered" evidence="4">
    <location>
        <begin position="304"/>
        <end position="324"/>
    </location>
</feature>
<evidence type="ECO:0000256" key="2">
    <source>
        <dbReference type="ARBA" id="ARBA00023002"/>
    </source>
</evidence>
<evidence type="ECO:0000256" key="1">
    <source>
        <dbReference type="ARBA" id="ARBA00006484"/>
    </source>
</evidence>
<reference evidence="6" key="1">
    <citation type="submission" date="2020-12" db="EMBL/GenBank/DDBJ databases">
        <title>Antrihabitans popcorni sp. nov. and Antrihabitans auranticaus sp. nov., isolated from a larva cave.</title>
        <authorList>
            <person name="Lee S.D."/>
            <person name="Kim I.S."/>
        </authorList>
    </citation>
    <scope>NUCLEOTIDE SEQUENCE</scope>
    <source>
        <strain evidence="6">YC3-6</strain>
    </source>
</reference>
<dbReference type="GO" id="GO:0016020">
    <property type="term" value="C:membrane"/>
    <property type="evidence" value="ECO:0007669"/>
    <property type="project" value="TreeGrafter"/>
</dbReference>
<dbReference type="InterPro" id="IPR002347">
    <property type="entry name" value="SDR_fam"/>
</dbReference>
<sequence length="336" mass="36062">MNPLKTVGSVVGKPIGAVNKALTKPTSRTTPGGVARFFSPKPSLEKMLSGRIVLITGASSGIGKAAALEIGAAGGTVVLVARGEEKLRETADEVTALGGTAHVHPCDLTDLLAIDALVSNVLARYGKVDILVNNAGRSIRRSLTLSYDRFHDFERTMQLNYFAPLRLMLGLLPGMRERQFGQVINISSIGVQTKVPRFAAYIASKAALDTASDAFQAETQDEGVRFTTVHMPLVRTPMIAPTTLYDNFPTLSPEEAGHVICDAIVERPRRYSPAFGRVASLADSITPEIMDMVRNRGFKMFADSQAAQTPGSAPEAPAEESVGQRLFVDITPGTHW</sequence>
<feature type="domain" description="Ketoreductase" evidence="5">
    <location>
        <begin position="51"/>
        <end position="237"/>
    </location>
</feature>
<dbReference type="InterPro" id="IPR036291">
    <property type="entry name" value="NAD(P)-bd_dom_sf"/>
</dbReference>
<keyword evidence="7" id="KW-1185">Reference proteome</keyword>
<dbReference type="AlphaFoldDB" id="A0A934NT23"/>
<evidence type="ECO:0000313" key="6">
    <source>
        <dbReference type="EMBL" id="MBJ8340793.1"/>
    </source>
</evidence>
<comment type="caution">
    <text evidence="6">The sequence shown here is derived from an EMBL/GenBank/DDBJ whole genome shotgun (WGS) entry which is preliminary data.</text>
</comment>
<dbReference type="SUPFAM" id="SSF51735">
    <property type="entry name" value="NAD(P)-binding Rossmann-fold domains"/>
    <property type="match status" value="1"/>
</dbReference>
<evidence type="ECO:0000259" key="5">
    <source>
        <dbReference type="SMART" id="SM00822"/>
    </source>
</evidence>
<dbReference type="PANTHER" id="PTHR44196:SF1">
    <property type="entry name" value="DEHYDROGENASE_REDUCTASE SDR FAMILY MEMBER 7B"/>
    <property type="match status" value="1"/>
</dbReference>
<dbReference type="PRINTS" id="PR00080">
    <property type="entry name" value="SDRFAMILY"/>
</dbReference>
<dbReference type="InterPro" id="IPR057326">
    <property type="entry name" value="KR_dom"/>
</dbReference>